<gene>
    <name evidence="8" type="ORF">NHU_02460</name>
</gene>
<dbReference type="InterPro" id="IPR029016">
    <property type="entry name" value="GAF-like_dom_sf"/>
</dbReference>
<dbReference type="GO" id="GO:0043565">
    <property type="term" value="F:sequence-specific DNA binding"/>
    <property type="evidence" value="ECO:0007669"/>
    <property type="project" value="InterPro"/>
</dbReference>
<dbReference type="Pfam" id="PF25601">
    <property type="entry name" value="AAA_lid_14"/>
    <property type="match status" value="1"/>
</dbReference>
<dbReference type="PANTHER" id="PTHR32071:SF14">
    <property type="entry name" value="TRANSCRIPTIONAL REGULATORY PROTEIN RTCR"/>
    <property type="match status" value="1"/>
</dbReference>
<dbReference type="GO" id="GO:0000160">
    <property type="term" value="P:phosphorelay signal transduction system"/>
    <property type="evidence" value="ECO:0007669"/>
    <property type="project" value="UniProtKB-KW"/>
</dbReference>
<evidence type="ECO:0000256" key="5">
    <source>
        <dbReference type="ARBA" id="ARBA00023125"/>
    </source>
</evidence>
<dbReference type="GO" id="GO:0006355">
    <property type="term" value="P:regulation of DNA-templated transcription"/>
    <property type="evidence" value="ECO:0007669"/>
    <property type="project" value="InterPro"/>
</dbReference>
<dbReference type="InterPro" id="IPR003593">
    <property type="entry name" value="AAA+_ATPase"/>
</dbReference>
<accession>A0A0D6B3G1</accession>
<protein>
    <submittedName>
        <fullName evidence="8">Sigma54 specific transcriptional regulator</fullName>
    </submittedName>
</protein>
<dbReference type="Pfam" id="PF01590">
    <property type="entry name" value="GAF"/>
    <property type="match status" value="1"/>
</dbReference>
<dbReference type="InterPro" id="IPR058031">
    <property type="entry name" value="AAA_lid_NorR"/>
</dbReference>
<dbReference type="PATRIC" id="fig|35806.4.peg.2537"/>
<dbReference type="SMART" id="SM00382">
    <property type="entry name" value="AAA"/>
    <property type="match status" value="1"/>
</dbReference>
<dbReference type="InterPro" id="IPR002078">
    <property type="entry name" value="Sigma_54_int"/>
</dbReference>
<dbReference type="GO" id="GO:0005524">
    <property type="term" value="F:ATP binding"/>
    <property type="evidence" value="ECO:0007669"/>
    <property type="project" value="UniProtKB-KW"/>
</dbReference>
<dbReference type="PANTHER" id="PTHR32071">
    <property type="entry name" value="TRANSCRIPTIONAL REGULATORY PROTEIN"/>
    <property type="match status" value="1"/>
</dbReference>
<evidence type="ECO:0000259" key="7">
    <source>
        <dbReference type="PROSITE" id="PS50045"/>
    </source>
</evidence>
<keyword evidence="5" id="KW-0238">DNA-binding</keyword>
<evidence type="ECO:0000313" key="8">
    <source>
        <dbReference type="EMBL" id="BAQ69611.1"/>
    </source>
</evidence>
<dbReference type="SUPFAM" id="SSF55781">
    <property type="entry name" value="GAF domain-like"/>
    <property type="match status" value="1"/>
</dbReference>
<dbReference type="PROSITE" id="PS50045">
    <property type="entry name" value="SIGMA54_INTERACT_4"/>
    <property type="match status" value="1"/>
</dbReference>
<dbReference type="CDD" id="cd00009">
    <property type="entry name" value="AAA"/>
    <property type="match status" value="1"/>
</dbReference>
<keyword evidence="3" id="KW-0902">Two-component regulatory system</keyword>
<dbReference type="InterPro" id="IPR002197">
    <property type="entry name" value="HTH_Fis"/>
</dbReference>
<sequence>MVARGHFVRKADWARFLETGLVPGGLDPDLAASWLRSRDCGVLPDRISAPQVANEILSRTRKETAELRRLARTALLRARAMLKDTGVMMILASPDCVITETEGDRGVIDTGRENRLQIGGDWQETSIGTNAIGTAAASGRPALVHGIQHFCEEIQRWSCAAVPILDPVDGTVRGIVDISGQTDMFQPQSMALAMAVGDEITQALARLIGEEREALYQQFMDRRARWQNTHMILIDRRGAVLHDTRAVWSNQAIRGGAIGARGEEDWAGEMSDRFSGMDSEILRRDGLPIGMVLTAYRGRRRPVETPSGDPFDAFLGTAPAILKLLEHARCVAASNVPVLISGETGTGKELLARAIHDVSSRRHGHYVPLNCGALRADSAAGVLFAPPDRPVDQTGPRGGGAVAEAHGGTLCLDEIGEMPEDVQPFLLRVLEDGLTQAGGGAALDRSDFRVIALTHRDLPRDVAENRFRRDLFHRISTIQFRLPPLRDRAEDIPLLAQHFLAEAAAEAGRQAPALTRAAREALMAYPWPGNARELRNDMQALVLFCGRGVIDTGDLPDKIRDPAAPPAPTEPDERTRILEAMAASDGNMSATARRLGIARSTLYTKIAAYGLARPGN</sequence>
<keyword evidence="4" id="KW-0805">Transcription regulation</keyword>
<evidence type="ECO:0000313" key="9">
    <source>
        <dbReference type="Proteomes" id="UP000064912"/>
    </source>
</evidence>
<dbReference type="AlphaFoldDB" id="A0A0D6B3G1"/>
<dbReference type="InterPro" id="IPR009057">
    <property type="entry name" value="Homeodomain-like_sf"/>
</dbReference>
<dbReference type="SUPFAM" id="SSF46689">
    <property type="entry name" value="Homeodomain-like"/>
    <property type="match status" value="1"/>
</dbReference>
<dbReference type="eggNOG" id="COG3284">
    <property type="taxonomic scope" value="Bacteria"/>
</dbReference>
<dbReference type="Pfam" id="PF02954">
    <property type="entry name" value="HTH_8"/>
    <property type="match status" value="1"/>
</dbReference>
<dbReference type="KEGG" id="rsu:NHU_02460"/>
<organism evidence="8 9">
    <name type="scientific">Rhodovulum sulfidophilum</name>
    <name type="common">Rhodobacter sulfidophilus</name>
    <dbReference type="NCBI Taxonomy" id="35806"/>
    <lineage>
        <taxon>Bacteria</taxon>
        <taxon>Pseudomonadati</taxon>
        <taxon>Pseudomonadota</taxon>
        <taxon>Alphaproteobacteria</taxon>
        <taxon>Rhodobacterales</taxon>
        <taxon>Paracoccaceae</taxon>
        <taxon>Rhodovulum</taxon>
    </lineage>
</organism>
<reference evidence="8 9" key="1">
    <citation type="submission" date="2015-02" db="EMBL/GenBank/DDBJ databases">
        <title>Genome sequene of Rhodovulum sulfidophilum DSM 2351.</title>
        <authorList>
            <person name="Nagao N."/>
        </authorList>
    </citation>
    <scope>NUCLEOTIDE SEQUENCE [LARGE SCALE GENOMIC DNA]</scope>
    <source>
        <strain evidence="8 9">DSM 2351</strain>
    </source>
</reference>
<dbReference type="InterPro" id="IPR027417">
    <property type="entry name" value="P-loop_NTPase"/>
</dbReference>
<dbReference type="PRINTS" id="PR01590">
    <property type="entry name" value="HTHFIS"/>
</dbReference>
<dbReference type="EMBL" id="AP014800">
    <property type="protein sequence ID" value="BAQ69611.1"/>
    <property type="molecule type" value="Genomic_DNA"/>
</dbReference>
<name>A0A0D6B3G1_RHOSU</name>
<dbReference type="Gene3D" id="3.30.450.40">
    <property type="match status" value="1"/>
</dbReference>
<feature type="domain" description="Sigma-54 factor interaction" evidence="7">
    <location>
        <begin position="314"/>
        <end position="543"/>
    </location>
</feature>
<dbReference type="Gene3D" id="3.40.50.300">
    <property type="entry name" value="P-loop containing nucleotide triphosphate hydrolases"/>
    <property type="match status" value="1"/>
</dbReference>
<evidence type="ECO:0000256" key="6">
    <source>
        <dbReference type="ARBA" id="ARBA00023163"/>
    </source>
</evidence>
<keyword evidence="1" id="KW-0547">Nucleotide-binding</keyword>
<evidence type="ECO:0000256" key="2">
    <source>
        <dbReference type="ARBA" id="ARBA00022840"/>
    </source>
</evidence>
<evidence type="ECO:0000256" key="4">
    <source>
        <dbReference type="ARBA" id="ARBA00023015"/>
    </source>
</evidence>
<dbReference type="Gene3D" id="1.10.8.60">
    <property type="match status" value="1"/>
</dbReference>
<proteinExistence type="predicted"/>
<dbReference type="PROSITE" id="PS00675">
    <property type="entry name" value="SIGMA54_INTERACT_1"/>
    <property type="match status" value="1"/>
</dbReference>
<evidence type="ECO:0000256" key="1">
    <source>
        <dbReference type="ARBA" id="ARBA00022741"/>
    </source>
</evidence>
<dbReference type="InterPro" id="IPR003018">
    <property type="entry name" value="GAF"/>
</dbReference>
<keyword evidence="6" id="KW-0804">Transcription</keyword>
<dbReference type="Gene3D" id="1.10.10.60">
    <property type="entry name" value="Homeodomain-like"/>
    <property type="match status" value="1"/>
</dbReference>
<dbReference type="Pfam" id="PF00158">
    <property type="entry name" value="Sigma54_activat"/>
    <property type="match status" value="1"/>
</dbReference>
<dbReference type="SUPFAM" id="SSF52540">
    <property type="entry name" value="P-loop containing nucleoside triphosphate hydrolases"/>
    <property type="match status" value="1"/>
</dbReference>
<keyword evidence="2" id="KW-0067">ATP-binding</keyword>
<dbReference type="Proteomes" id="UP000064912">
    <property type="component" value="Chromosome"/>
</dbReference>
<dbReference type="InterPro" id="IPR025662">
    <property type="entry name" value="Sigma_54_int_dom_ATP-bd_1"/>
</dbReference>
<evidence type="ECO:0000256" key="3">
    <source>
        <dbReference type="ARBA" id="ARBA00023012"/>
    </source>
</evidence>